<dbReference type="PROSITE" id="PS50003">
    <property type="entry name" value="PH_DOMAIN"/>
    <property type="match status" value="1"/>
</dbReference>
<dbReference type="OrthoDB" id="1716625at2759"/>
<comment type="subcellular location">
    <subcellularLocation>
        <location evidence="1">Endosome membrane</location>
        <topology evidence="1">Peripheral membrane protein</topology>
    </subcellularLocation>
</comment>
<proteinExistence type="predicted"/>
<dbReference type="InterPro" id="IPR030381">
    <property type="entry name" value="G_DYNAMIN_dom"/>
</dbReference>
<protein>
    <recommendedName>
        <fullName evidence="6">PH domain-containing protein</fullName>
    </recommendedName>
</protein>
<dbReference type="Pfam" id="PF00350">
    <property type="entry name" value="Dynamin_N"/>
    <property type="match status" value="1"/>
</dbReference>
<sequence>MGKPKTYAPANYGSVSEALLGLYTGKVKDVERDMLFDRFTTSLLSDAELLAKPMVLLLGQYSSGKTSFIRYLAGRDFPAMHIGPEPTTDGFAALMDGASGTAIPGNAATSSKSRPFRALSKFGSAFLNKFCISELRCELTDQLTLIDTPGILAGSKQTMGRQYDFSAIVKWFAERSDMILLLFDAHKIDVSDELKEIIETLHAHDEKMRLVLNKADCLSTEEIMHVYGGTMWFLGKVFTTPEVKRSYMSSFWDKPLKNPELERFMTEERQRLLDDLYALPAGAQTRKINEFVKRVRAGRAHCLLFNHLRDSMPKLMGKAKAKDRLIEHLPDEFAKVAQNSGVPLQDFPDVRSYQKLLASYDLSALPKASKAVLQAYEDVIDKDLPGIMGHFTGRNQEPKDGAAADYVAEDLKGWLHKQSTKGAWQKRYFILKDGELFYFRKPEETKPSGALDLSGCSVAAYPEADRDFVIRLETSERPYHLAAADGDEMSAWLLALRGHCALHGGGGGEKATFK</sequence>
<dbReference type="Gene3D" id="3.40.50.300">
    <property type="entry name" value="P-loop containing nucleotide triphosphate hydrolases"/>
    <property type="match status" value="1"/>
</dbReference>
<keyword evidence="5" id="KW-1185">Reference proteome</keyword>
<dbReference type="PROSITE" id="PS51718">
    <property type="entry name" value="G_DYNAMIN_2"/>
    <property type="match status" value="1"/>
</dbReference>
<dbReference type="SUPFAM" id="SSF50729">
    <property type="entry name" value="PH domain-like"/>
    <property type="match status" value="1"/>
</dbReference>
<dbReference type="InterPro" id="IPR051943">
    <property type="entry name" value="TRAFAC_Dynamin-like_GTPase"/>
</dbReference>
<evidence type="ECO:0000313" key="4">
    <source>
        <dbReference type="EMBL" id="EGB05093.1"/>
    </source>
</evidence>
<dbReference type="SUPFAM" id="SSF52540">
    <property type="entry name" value="P-loop containing nucleoside triphosphate hydrolases"/>
    <property type="match status" value="1"/>
</dbReference>
<dbReference type="AlphaFoldDB" id="F0YIM0"/>
<dbReference type="InterPro" id="IPR001849">
    <property type="entry name" value="PH_domain"/>
</dbReference>
<evidence type="ECO:0000256" key="1">
    <source>
        <dbReference type="ARBA" id="ARBA00004481"/>
    </source>
</evidence>
<feature type="domain" description="PH" evidence="2">
    <location>
        <begin position="408"/>
        <end position="501"/>
    </location>
</feature>
<dbReference type="InterPro" id="IPR027417">
    <property type="entry name" value="P-loop_NTPase"/>
</dbReference>
<dbReference type="CDD" id="cd09913">
    <property type="entry name" value="EHD"/>
    <property type="match status" value="1"/>
</dbReference>
<name>F0YIM0_AURAN</name>
<dbReference type="eggNOG" id="KOG4270">
    <property type="taxonomic scope" value="Eukaryota"/>
</dbReference>
<evidence type="ECO:0000313" key="5">
    <source>
        <dbReference type="Proteomes" id="UP000002729"/>
    </source>
</evidence>
<accession>F0YIM0</accession>
<dbReference type="OMA" id="CAQIPNQ"/>
<dbReference type="EMBL" id="GL833144">
    <property type="protein sequence ID" value="EGB05093.1"/>
    <property type="molecule type" value="Genomic_DNA"/>
</dbReference>
<dbReference type="Gene3D" id="1.10.268.20">
    <property type="match status" value="1"/>
</dbReference>
<dbReference type="GO" id="GO:0010008">
    <property type="term" value="C:endosome membrane"/>
    <property type="evidence" value="ECO:0007669"/>
    <property type="project" value="UniProtKB-SubCell"/>
</dbReference>
<dbReference type="GO" id="GO:0005525">
    <property type="term" value="F:GTP binding"/>
    <property type="evidence" value="ECO:0007669"/>
    <property type="project" value="InterPro"/>
</dbReference>
<dbReference type="GeneID" id="20221007"/>
<dbReference type="Gene3D" id="2.30.29.30">
    <property type="entry name" value="Pleckstrin-homology domain (PH domain)/Phosphotyrosine-binding domain (PTB)"/>
    <property type="match status" value="1"/>
</dbReference>
<dbReference type="Pfam" id="PF18150">
    <property type="entry name" value="DUF5600"/>
    <property type="match status" value="1"/>
</dbReference>
<dbReference type="Pfam" id="PF00169">
    <property type="entry name" value="PH"/>
    <property type="match status" value="1"/>
</dbReference>
<evidence type="ECO:0000259" key="3">
    <source>
        <dbReference type="PROSITE" id="PS51718"/>
    </source>
</evidence>
<dbReference type="Proteomes" id="UP000002729">
    <property type="component" value="Unassembled WGS sequence"/>
</dbReference>
<evidence type="ECO:0008006" key="6">
    <source>
        <dbReference type="Google" id="ProtNLM"/>
    </source>
</evidence>
<dbReference type="RefSeq" id="XP_009040221.1">
    <property type="nucleotide sequence ID" value="XM_009041973.1"/>
</dbReference>
<gene>
    <name evidence="4" type="ORF">AURANDRAFT_31432</name>
</gene>
<dbReference type="eggNOG" id="KOG1954">
    <property type="taxonomic scope" value="Eukaryota"/>
</dbReference>
<dbReference type="SMART" id="SM00233">
    <property type="entry name" value="PH"/>
    <property type="match status" value="1"/>
</dbReference>
<dbReference type="InterPro" id="IPR045063">
    <property type="entry name" value="Dynamin_N"/>
</dbReference>
<dbReference type="InterPro" id="IPR040990">
    <property type="entry name" value="DUF5600"/>
</dbReference>
<feature type="domain" description="Dynamin-type G" evidence="3">
    <location>
        <begin position="49"/>
        <end position="293"/>
    </location>
</feature>
<dbReference type="PANTHER" id="PTHR43681:SF1">
    <property type="entry name" value="SARCALUMENIN"/>
    <property type="match status" value="1"/>
</dbReference>
<reference evidence="4 5" key="1">
    <citation type="journal article" date="2011" name="Proc. Natl. Acad. Sci. U.S.A.">
        <title>Niche of harmful alga Aureococcus anophagefferens revealed through ecogenomics.</title>
        <authorList>
            <person name="Gobler C.J."/>
            <person name="Berry D.L."/>
            <person name="Dyhrman S.T."/>
            <person name="Wilhelm S.W."/>
            <person name="Salamov A."/>
            <person name="Lobanov A.V."/>
            <person name="Zhang Y."/>
            <person name="Collier J.L."/>
            <person name="Wurch L.L."/>
            <person name="Kustka A.B."/>
            <person name="Dill B.D."/>
            <person name="Shah M."/>
            <person name="VerBerkmoes N.C."/>
            <person name="Kuo A."/>
            <person name="Terry A."/>
            <person name="Pangilinan J."/>
            <person name="Lindquist E.A."/>
            <person name="Lucas S."/>
            <person name="Paulsen I.T."/>
            <person name="Hattenrath-Lehmann T.K."/>
            <person name="Talmage S.C."/>
            <person name="Walker E.A."/>
            <person name="Koch F."/>
            <person name="Burson A.M."/>
            <person name="Marcoval M.A."/>
            <person name="Tang Y.Z."/>
            <person name="Lecleir G.R."/>
            <person name="Coyne K.J."/>
            <person name="Berg G.M."/>
            <person name="Bertrand E.M."/>
            <person name="Saito M.A."/>
            <person name="Gladyshev V.N."/>
            <person name="Grigoriev I.V."/>
        </authorList>
    </citation>
    <scope>NUCLEOTIDE SEQUENCE [LARGE SCALE GENOMIC DNA]</scope>
    <source>
        <strain evidence="5">CCMP 1984</strain>
    </source>
</reference>
<evidence type="ECO:0000259" key="2">
    <source>
        <dbReference type="PROSITE" id="PS50003"/>
    </source>
</evidence>
<dbReference type="InParanoid" id="F0YIM0"/>
<organism evidence="5">
    <name type="scientific">Aureococcus anophagefferens</name>
    <name type="common">Harmful bloom alga</name>
    <dbReference type="NCBI Taxonomy" id="44056"/>
    <lineage>
        <taxon>Eukaryota</taxon>
        <taxon>Sar</taxon>
        <taxon>Stramenopiles</taxon>
        <taxon>Ochrophyta</taxon>
        <taxon>Pelagophyceae</taxon>
        <taxon>Pelagomonadales</taxon>
        <taxon>Pelagomonadaceae</taxon>
        <taxon>Aureococcus</taxon>
    </lineage>
</organism>
<dbReference type="KEGG" id="aaf:AURANDRAFT_31432"/>
<dbReference type="InterPro" id="IPR011993">
    <property type="entry name" value="PH-like_dom_sf"/>
</dbReference>
<dbReference type="PANTHER" id="PTHR43681">
    <property type="entry name" value="TRANSMEMBRANE GTPASE FZO"/>
    <property type="match status" value="1"/>
</dbReference>